<reference evidence="1 2" key="1">
    <citation type="submission" date="2019-07" db="EMBL/GenBank/DDBJ databases">
        <title>Full genome sequence of Luteimonas sp. Gr-4.</title>
        <authorList>
            <person name="Im W.-T."/>
        </authorList>
    </citation>
    <scope>NUCLEOTIDE SEQUENCE [LARGE SCALE GENOMIC DNA]</scope>
    <source>
        <strain evidence="1 2">Gr-4</strain>
    </source>
</reference>
<dbReference type="Gene3D" id="3.40.50.300">
    <property type="entry name" value="P-loop containing nucleotide triphosphate hydrolases"/>
    <property type="match status" value="1"/>
</dbReference>
<proteinExistence type="predicted"/>
<gene>
    <name evidence="1" type="ORF">FPZ22_04515</name>
</gene>
<protein>
    <submittedName>
        <fullName evidence="1">Kinase</fullName>
    </submittedName>
</protein>
<dbReference type="PANTHER" id="PTHR10285">
    <property type="entry name" value="URIDINE KINASE"/>
    <property type="match status" value="1"/>
</dbReference>
<dbReference type="KEGG" id="lug:FPZ22_04515"/>
<name>A0A518N2V0_9GAMM</name>
<dbReference type="SUPFAM" id="SSF52540">
    <property type="entry name" value="P-loop containing nucleoside triphosphate hydrolases"/>
    <property type="match status" value="1"/>
</dbReference>
<keyword evidence="1" id="KW-0808">Transferase</keyword>
<accession>A0A518N2V0</accession>
<dbReference type="GO" id="GO:0016301">
    <property type="term" value="F:kinase activity"/>
    <property type="evidence" value="ECO:0007669"/>
    <property type="project" value="UniProtKB-KW"/>
</dbReference>
<dbReference type="Proteomes" id="UP000316584">
    <property type="component" value="Chromosome"/>
</dbReference>
<keyword evidence="2" id="KW-1185">Reference proteome</keyword>
<organism evidence="1 2">
    <name type="scientific">Luteimonas granuli</name>
    <dbReference type="NCBI Taxonomy" id="1176533"/>
    <lineage>
        <taxon>Bacteria</taxon>
        <taxon>Pseudomonadati</taxon>
        <taxon>Pseudomonadota</taxon>
        <taxon>Gammaproteobacteria</taxon>
        <taxon>Lysobacterales</taxon>
        <taxon>Lysobacteraceae</taxon>
        <taxon>Luteimonas</taxon>
    </lineage>
</organism>
<dbReference type="EMBL" id="CP042218">
    <property type="protein sequence ID" value="QDW66246.1"/>
    <property type="molecule type" value="Genomic_DNA"/>
</dbReference>
<sequence>MAPPMHMAKGRFEAGLVAAMLDDALRADVRIYGISGLQGSGKSTLAGQMASEAGRRGLRCAVLSIDDFYLSRARRLRLAREVHPLLETRGPPGTHDLPLAIEVLDALRAGRGTLLPRFDKLADDRIPADRWPSAGQVDLVLFEGWFLCTPPEAPAALATPLNALERDEDADGLWRRGCNAALARGYPALWGRIDRLLLLQAPSFDVVPAWRWEAEQALRAARTIPGDSGEGMGGSGGGMDRAGIDRFVQHCERVSRQALRTLPGIADRVIALDPHRRATAWTAGTPGATGLNPPRS</sequence>
<dbReference type="AlphaFoldDB" id="A0A518N2V0"/>
<keyword evidence="1" id="KW-0418">Kinase</keyword>
<evidence type="ECO:0000313" key="2">
    <source>
        <dbReference type="Proteomes" id="UP000316584"/>
    </source>
</evidence>
<dbReference type="InterPro" id="IPR027417">
    <property type="entry name" value="P-loop_NTPase"/>
</dbReference>
<evidence type="ECO:0000313" key="1">
    <source>
        <dbReference type="EMBL" id="QDW66246.1"/>
    </source>
</evidence>
<dbReference type="OrthoDB" id="455474at2"/>